<protein>
    <recommendedName>
        <fullName evidence="9">Alpha/beta-hydrolase</fullName>
    </recommendedName>
</protein>
<dbReference type="PANTHER" id="PTHR43248:SF25">
    <property type="entry name" value="AB HYDROLASE-1 DOMAIN-CONTAINING PROTEIN-RELATED"/>
    <property type="match status" value="1"/>
</dbReference>
<keyword evidence="2" id="KW-0378">Hydrolase</keyword>
<evidence type="ECO:0000256" key="1">
    <source>
        <dbReference type="ARBA" id="ARBA00010088"/>
    </source>
</evidence>
<keyword evidence="4" id="KW-1133">Transmembrane helix</keyword>
<gene>
    <name evidence="7" type="ORF">ONZ51_g2899</name>
</gene>
<dbReference type="PANTHER" id="PTHR43248">
    <property type="entry name" value="2-SUCCINYL-6-HYDROXY-2,4-CYCLOHEXADIENE-1-CARBOXYLATE SYNTHASE"/>
    <property type="match status" value="1"/>
</dbReference>
<name>A0AAD7TZE7_9APHY</name>
<keyword evidence="4" id="KW-0812">Transmembrane</keyword>
<dbReference type="SUPFAM" id="SSF53474">
    <property type="entry name" value="alpha/beta-Hydrolases"/>
    <property type="match status" value="1"/>
</dbReference>
<dbReference type="Pfam" id="PF00561">
    <property type="entry name" value="Abhydrolase_1"/>
    <property type="match status" value="1"/>
</dbReference>
<feature type="region of interest" description="Disordered" evidence="3">
    <location>
        <begin position="1"/>
        <end position="25"/>
    </location>
</feature>
<feature type="domain" description="Peptidase S33 tripeptidyl aminopeptidase-like C-terminal" evidence="6">
    <location>
        <begin position="461"/>
        <end position="563"/>
    </location>
</feature>
<dbReference type="Pfam" id="PF08386">
    <property type="entry name" value="Abhydrolase_4"/>
    <property type="match status" value="1"/>
</dbReference>
<evidence type="ECO:0000259" key="6">
    <source>
        <dbReference type="Pfam" id="PF08386"/>
    </source>
</evidence>
<evidence type="ECO:0000313" key="8">
    <source>
        <dbReference type="Proteomes" id="UP001215151"/>
    </source>
</evidence>
<feature type="domain" description="AB hydrolase-1" evidence="5">
    <location>
        <begin position="133"/>
        <end position="289"/>
    </location>
</feature>
<feature type="transmembrane region" description="Helical" evidence="4">
    <location>
        <begin position="31"/>
        <end position="52"/>
    </location>
</feature>
<dbReference type="InterPro" id="IPR013595">
    <property type="entry name" value="Pept_S33_TAP-like_C"/>
</dbReference>
<dbReference type="EMBL" id="JAPEVG010000048">
    <property type="protein sequence ID" value="KAJ8489496.1"/>
    <property type="molecule type" value="Genomic_DNA"/>
</dbReference>
<proteinExistence type="inferred from homology"/>
<dbReference type="InterPro" id="IPR029058">
    <property type="entry name" value="AB_hydrolase_fold"/>
</dbReference>
<keyword evidence="8" id="KW-1185">Reference proteome</keyword>
<dbReference type="GO" id="GO:0016787">
    <property type="term" value="F:hydrolase activity"/>
    <property type="evidence" value="ECO:0007669"/>
    <property type="project" value="UniProtKB-KW"/>
</dbReference>
<dbReference type="InterPro" id="IPR051601">
    <property type="entry name" value="Serine_prot/Carboxylest_S33"/>
</dbReference>
<dbReference type="Proteomes" id="UP001215151">
    <property type="component" value="Unassembled WGS sequence"/>
</dbReference>
<evidence type="ECO:0000256" key="3">
    <source>
        <dbReference type="SAM" id="MobiDB-lite"/>
    </source>
</evidence>
<comment type="caution">
    <text evidence="7">The sequence shown here is derived from an EMBL/GenBank/DDBJ whole genome shotgun (WGS) entry which is preliminary data.</text>
</comment>
<accession>A0AAD7TZE7</accession>
<sequence length="606" mass="66703">MATHSSFADKAGHLPYLHPRPHHTQERRTTALFRTVIGATVLAAVVQSLTYLPPTSYSVFTSRPRTTAAPPDGANFDWFSLEPSEDIQWTPCYSGEQCARVLLPLDYATPDGPQTAIALRMIPAADQDNYKGTLLVNPGGPGGSGTGFIGRAGRNISRIVGPEYDVLGFDPRGIGASTPSARCFETESQRKLWDLQEDQRLLNLTDGSVDWYRAREKLVAARCEEKIGGEWGIARFAGTHLVARDMLEIAQKLGQEKLQYWGFSYGTILGQYFAAMFPDKVGRVIIDGVFDAYSYRANIWETSLVDTDAVINSFFHFCHEAGPDKCKLWESSPSQIRTRYLDVLRAVEAEPIAIPLADPPLVLTRKHLQMQIFSAAYKPLAGFGLVADTIVAIESHNLTTLTALAPKIVDPTECSCAAPNQPWLAGSEAMRAIECGDGDEQPYDARAFEEYYERSWSLSQLATPVWAMNYLSCAEWRVRPKTRWMGPFEAEETANPLLLISPRYDPVCPLVDAQAVHARFGGAGLLVQESYGHCSLSAPSLCTAKHVRAYMANGTLPAPGTVCEVDELPFIGRTDASKLRGESREDADLLDAMRGLSQALPVSFLR</sequence>
<comment type="similarity">
    <text evidence="1">Belongs to the peptidase S33 family.</text>
</comment>
<dbReference type="AlphaFoldDB" id="A0AAD7TZE7"/>
<keyword evidence="4" id="KW-0472">Membrane</keyword>
<evidence type="ECO:0000256" key="4">
    <source>
        <dbReference type="SAM" id="Phobius"/>
    </source>
</evidence>
<evidence type="ECO:0000256" key="2">
    <source>
        <dbReference type="ARBA" id="ARBA00022801"/>
    </source>
</evidence>
<organism evidence="7 8">
    <name type="scientific">Trametes cubensis</name>
    <dbReference type="NCBI Taxonomy" id="1111947"/>
    <lineage>
        <taxon>Eukaryota</taxon>
        <taxon>Fungi</taxon>
        <taxon>Dikarya</taxon>
        <taxon>Basidiomycota</taxon>
        <taxon>Agaricomycotina</taxon>
        <taxon>Agaricomycetes</taxon>
        <taxon>Polyporales</taxon>
        <taxon>Polyporaceae</taxon>
        <taxon>Trametes</taxon>
    </lineage>
</organism>
<evidence type="ECO:0000313" key="7">
    <source>
        <dbReference type="EMBL" id="KAJ8489496.1"/>
    </source>
</evidence>
<evidence type="ECO:0000259" key="5">
    <source>
        <dbReference type="Pfam" id="PF00561"/>
    </source>
</evidence>
<dbReference type="Gene3D" id="3.40.50.1820">
    <property type="entry name" value="alpha/beta hydrolase"/>
    <property type="match status" value="1"/>
</dbReference>
<reference evidence="7" key="1">
    <citation type="submission" date="2022-11" db="EMBL/GenBank/DDBJ databases">
        <title>Genome Sequence of Cubamyces cubensis.</title>
        <authorList>
            <person name="Buettner E."/>
        </authorList>
    </citation>
    <scope>NUCLEOTIDE SEQUENCE</scope>
    <source>
        <strain evidence="7">MPL-01</strain>
    </source>
</reference>
<evidence type="ECO:0008006" key="9">
    <source>
        <dbReference type="Google" id="ProtNLM"/>
    </source>
</evidence>
<dbReference type="InterPro" id="IPR000073">
    <property type="entry name" value="AB_hydrolase_1"/>
</dbReference>